<dbReference type="EMBL" id="JYDL01000023">
    <property type="protein sequence ID" value="KRX23487.1"/>
    <property type="molecule type" value="Genomic_DNA"/>
</dbReference>
<sequence length="105" mass="12034">MSLKHQPNGAKHLLCLSKPTTVINNVDFFLSQFQSLKITKFRTRGLRSRIFTQQKICGENFVTATGFCGLIFRINRSFSMSSKANHRYTYRNGTTIENGEIHSMN</sequence>
<name>A0A0V0S9Y3_9BILA</name>
<gene>
    <name evidence="1" type="ORF">T07_13883</name>
</gene>
<accession>A0A0V0S9Y3</accession>
<evidence type="ECO:0000313" key="1">
    <source>
        <dbReference type="EMBL" id="KRX23487.1"/>
    </source>
</evidence>
<dbReference type="AlphaFoldDB" id="A0A0V0S9Y3"/>
<reference evidence="1 2" key="1">
    <citation type="submission" date="2015-01" db="EMBL/GenBank/DDBJ databases">
        <title>Evolution of Trichinella species and genotypes.</title>
        <authorList>
            <person name="Korhonen P.K."/>
            <person name="Edoardo P."/>
            <person name="Giuseppe L.R."/>
            <person name="Gasser R.B."/>
        </authorList>
    </citation>
    <scope>NUCLEOTIDE SEQUENCE [LARGE SCALE GENOMIC DNA]</scope>
    <source>
        <strain evidence="1">ISS37</strain>
    </source>
</reference>
<protein>
    <submittedName>
        <fullName evidence="1">Uncharacterized protein</fullName>
    </submittedName>
</protein>
<proteinExistence type="predicted"/>
<comment type="caution">
    <text evidence="1">The sequence shown here is derived from an EMBL/GenBank/DDBJ whole genome shotgun (WGS) entry which is preliminary data.</text>
</comment>
<evidence type="ECO:0000313" key="2">
    <source>
        <dbReference type="Proteomes" id="UP000054630"/>
    </source>
</evidence>
<dbReference type="Proteomes" id="UP000054630">
    <property type="component" value="Unassembled WGS sequence"/>
</dbReference>
<keyword evidence="2" id="KW-1185">Reference proteome</keyword>
<organism evidence="1 2">
    <name type="scientific">Trichinella nelsoni</name>
    <dbReference type="NCBI Taxonomy" id="6336"/>
    <lineage>
        <taxon>Eukaryota</taxon>
        <taxon>Metazoa</taxon>
        <taxon>Ecdysozoa</taxon>
        <taxon>Nematoda</taxon>
        <taxon>Enoplea</taxon>
        <taxon>Dorylaimia</taxon>
        <taxon>Trichinellida</taxon>
        <taxon>Trichinellidae</taxon>
        <taxon>Trichinella</taxon>
    </lineage>
</organism>